<dbReference type="PROSITE" id="PS51375">
    <property type="entry name" value="PPR"/>
    <property type="match status" value="12"/>
</dbReference>
<feature type="repeat" description="PPR" evidence="2">
    <location>
        <begin position="1309"/>
        <end position="1343"/>
    </location>
</feature>
<feature type="repeat" description="PPR" evidence="2">
    <location>
        <begin position="166"/>
        <end position="200"/>
    </location>
</feature>
<dbReference type="Pfam" id="PF20431">
    <property type="entry name" value="E_motif"/>
    <property type="match status" value="1"/>
</dbReference>
<feature type="repeat" description="PPR" evidence="2">
    <location>
        <begin position="267"/>
        <end position="301"/>
    </location>
</feature>
<feature type="repeat" description="PPR" evidence="2">
    <location>
        <begin position="1239"/>
        <end position="1273"/>
    </location>
</feature>
<dbReference type="NCBIfam" id="TIGR00756">
    <property type="entry name" value="PPR"/>
    <property type="match status" value="13"/>
</dbReference>
<feature type="repeat" description="PPR" evidence="2">
    <location>
        <begin position="403"/>
        <end position="437"/>
    </location>
</feature>
<dbReference type="InterPro" id="IPR002885">
    <property type="entry name" value="PPR_rpt"/>
</dbReference>
<dbReference type="PANTHER" id="PTHR47926">
    <property type="entry name" value="PENTATRICOPEPTIDE REPEAT-CONTAINING PROTEIN"/>
    <property type="match status" value="1"/>
</dbReference>
<evidence type="ECO:0000256" key="1">
    <source>
        <dbReference type="ARBA" id="ARBA00022737"/>
    </source>
</evidence>
<evidence type="ECO:0000313" key="4">
    <source>
        <dbReference type="EMBL" id="KAK6780900.1"/>
    </source>
</evidence>
<dbReference type="InterPro" id="IPR011990">
    <property type="entry name" value="TPR-like_helical_dom_sf"/>
</dbReference>
<feature type="repeat" description="PPR" evidence="2">
    <location>
        <begin position="1169"/>
        <end position="1203"/>
    </location>
</feature>
<dbReference type="FunFam" id="1.25.40.10:FF:000637">
    <property type="entry name" value="Pentatricopeptide repeat-containing protein"/>
    <property type="match status" value="1"/>
</dbReference>
<evidence type="ECO:0000256" key="2">
    <source>
        <dbReference type="PROSITE-ProRule" id="PRU00708"/>
    </source>
</evidence>
<gene>
    <name evidence="4" type="ORF">RDI58_023084</name>
</gene>
<feature type="repeat" description="PPR" evidence="2">
    <location>
        <begin position="1098"/>
        <end position="1133"/>
    </location>
</feature>
<dbReference type="InterPro" id="IPR046960">
    <property type="entry name" value="PPR_At4g14850-like_plant"/>
</dbReference>
<feature type="repeat" description="PPR" evidence="2">
    <location>
        <begin position="505"/>
        <end position="539"/>
    </location>
</feature>
<dbReference type="Proteomes" id="UP001371456">
    <property type="component" value="Unassembled WGS sequence"/>
</dbReference>
<protein>
    <recommendedName>
        <fullName evidence="6">Pentatricopeptide repeat-containing protein</fullName>
    </recommendedName>
</protein>
<feature type="region of interest" description="Disordered" evidence="3">
    <location>
        <begin position="1371"/>
        <end position="1392"/>
    </location>
</feature>
<dbReference type="Pfam" id="PF13041">
    <property type="entry name" value="PPR_2"/>
    <property type="match status" value="4"/>
</dbReference>
<dbReference type="Pfam" id="PF01535">
    <property type="entry name" value="PPR"/>
    <property type="match status" value="8"/>
</dbReference>
<dbReference type="PANTHER" id="PTHR47926:SF375">
    <property type="entry name" value="PENTATRICOPEPTIDE REPEAT-CONTAINING PROTEIN"/>
    <property type="match status" value="1"/>
</dbReference>
<dbReference type="InterPro" id="IPR046848">
    <property type="entry name" value="E_motif"/>
</dbReference>
<dbReference type="SUPFAM" id="SSF48452">
    <property type="entry name" value="TPR-like"/>
    <property type="match status" value="1"/>
</dbReference>
<feature type="compositionally biased region" description="Basic and acidic residues" evidence="3">
    <location>
        <begin position="1382"/>
        <end position="1392"/>
    </location>
</feature>
<reference evidence="4 5" key="1">
    <citation type="submission" date="2024-02" db="EMBL/GenBank/DDBJ databases">
        <title>de novo genome assembly of Solanum bulbocastanum strain 11H21.</title>
        <authorList>
            <person name="Hosaka A.J."/>
        </authorList>
    </citation>
    <scope>NUCLEOTIDE SEQUENCE [LARGE SCALE GENOMIC DNA]</scope>
    <source>
        <tissue evidence="4">Young leaves</tissue>
    </source>
</reference>
<dbReference type="GO" id="GO:0009451">
    <property type="term" value="P:RNA modification"/>
    <property type="evidence" value="ECO:0007669"/>
    <property type="project" value="InterPro"/>
</dbReference>
<dbReference type="FunFam" id="1.25.40.10:FF:000393">
    <property type="entry name" value="Pentatricopeptide repeat-containing protein At1g20230"/>
    <property type="match status" value="1"/>
</dbReference>
<evidence type="ECO:0000313" key="5">
    <source>
        <dbReference type="Proteomes" id="UP001371456"/>
    </source>
</evidence>
<organism evidence="4 5">
    <name type="scientific">Solanum bulbocastanum</name>
    <name type="common">Wild potato</name>
    <dbReference type="NCBI Taxonomy" id="147425"/>
    <lineage>
        <taxon>Eukaryota</taxon>
        <taxon>Viridiplantae</taxon>
        <taxon>Streptophyta</taxon>
        <taxon>Embryophyta</taxon>
        <taxon>Tracheophyta</taxon>
        <taxon>Spermatophyta</taxon>
        <taxon>Magnoliopsida</taxon>
        <taxon>eudicotyledons</taxon>
        <taxon>Gunneridae</taxon>
        <taxon>Pentapetalae</taxon>
        <taxon>asterids</taxon>
        <taxon>lamiids</taxon>
        <taxon>Solanales</taxon>
        <taxon>Solanaceae</taxon>
        <taxon>Solanoideae</taxon>
        <taxon>Solaneae</taxon>
        <taxon>Solanum</taxon>
    </lineage>
</organism>
<comment type="caution">
    <text evidence="4">The sequence shown here is derived from an EMBL/GenBank/DDBJ whole genome shotgun (WGS) entry which is preliminary data.</text>
</comment>
<evidence type="ECO:0000256" key="3">
    <source>
        <dbReference type="SAM" id="MobiDB-lite"/>
    </source>
</evidence>
<dbReference type="Gene3D" id="1.25.40.10">
    <property type="entry name" value="Tetratricopeptide repeat domain"/>
    <property type="match status" value="8"/>
</dbReference>
<feature type="repeat" description="PPR" evidence="2">
    <location>
        <begin position="302"/>
        <end position="336"/>
    </location>
</feature>
<sequence length="1392" mass="157860">MPSRFSAQPSNLLLSQIQKFIPKKWTRVRESDTQKNCGQTLLCSSHECISGPCKESNESMVDCLMTTLKDFAGQGHICKAFRTFSLIRTHVSSQTPCDLVIQSLSSLLLCCTNSKSLSVGKQTHACIINLGIAHSWNLVPRIITFYTTFGLLDDAHVIAETSNILHPLPWNLLISSYVKKRQNEEAFSAYRQMVNRGIRPDDFTYPSVLKACGEQLNLSFGRDIHKSIDASFLEGNLFVQNALVSMYAKCGKVDVAHDIFGRMPVKDAVSWNSMISGYASKGMWSKAFEIFDRMRATDAEFDIVTWNTIAGGCLKTGNFIGALKLLSQMRTCGIQLEPVATLIGLGACSHTGLLEIGKQIHGLVIRSHLDDFDNVGNALINMYARCKALKQAYVLFQFVDSKTVITWNTIISGFAHWDRSEETSFLFREMLLSGVEPNYITIAGILPLCARVANLQHGKEFHCYITRREGFEEYFLLWNSLVDMYARSGKVLAARKLFNLMSRKDAVTYTSLIAGYGIQGEGREAIELFNEMIRLDIKPDHVTMVAALSACSHSGLVMQGQKLFEQMQSTYGINPHLQHFSCIVDLFGRAGLLKKAKEIIIKMPFEPTPEMWATLLGACRIHRNTEIGEWAAEKLLELRPDKPGYYVLIANMYADAGCWNKLAKVRTVMREFGVRKSPGCAWVDTGSGFSPFLVSDASSGQTNEIYCLLGGLNRLMKDTGHLTTEDSSSEEELCEARMFFLMCLTADDFFFLQVATLQVLESKGTLIESISVFKAFDLSWNAQGSFPAAYVSFRKINPLPPYHCYLGNLEIKIWLVEMVSSLKRFPHFWCLGAQRRLYVWRSSVHYVSDDLLCNRFCTMTETIDINQQPKVTESPELPDWVRIVKEEEAAVKLEYDDFLLPSFSEWVKNEKLRAKEVDMRSLASDLTENNVDKISKLLRFNFKSPDAVVDALNKSRFVVSECLVEQILKRFSFEWIPSYGFFKWAKVQKDVTLSSDLYNLMVDNLGKSKKFGLMMELLDEMSHLHGYVSLNTMSKIMRRFAKSGKYEDAIGAFERMEEFGLQKDTSAMNVLIDALVKGGSVEHAHKVYLDLKNHIAPSVQTYNILVHGWCRGARKIDKANETVKDMEEHGLSPDVFTYTCFIEAYCREKKFPNVDAIFKEMQMKGHSPSVVTYTITLKALGQAKELNKALDVYEKMKQNGCVPDNSFYSSLIHMLGTSGRLKDCYDIFEDMPNRGVSPDTFTYNTMIAIAAHNSKEEDALKFLQKMEESRCKPDICTYAPLFKMCCRMRRQKVLSFLLNHMFKNDVSMDLGTYALLVRGLCRNRNPERACAVFELAVLRGFLPTDTMYDNLVKELEKRDLKEEKKYVEELMSQAKQQASDISSERPIDIEEE</sequence>
<evidence type="ECO:0008006" key="6">
    <source>
        <dbReference type="Google" id="ProtNLM"/>
    </source>
</evidence>
<dbReference type="FunFam" id="1.25.40.10:FF:000627">
    <property type="entry name" value="Pentatricopeptide repeat-containing protein"/>
    <property type="match status" value="1"/>
</dbReference>
<dbReference type="EMBL" id="JBANQN010000009">
    <property type="protein sequence ID" value="KAK6780900.1"/>
    <property type="molecule type" value="Genomic_DNA"/>
</dbReference>
<feature type="repeat" description="PPR" evidence="2">
    <location>
        <begin position="1134"/>
        <end position="1168"/>
    </location>
</feature>
<keyword evidence="1" id="KW-0677">Repeat</keyword>
<dbReference type="GO" id="GO:0003723">
    <property type="term" value="F:RNA binding"/>
    <property type="evidence" value="ECO:0007669"/>
    <property type="project" value="InterPro"/>
</dbReference>
<accession>A0AAN8T5A2</accession>
<feature type="repeat" description="PPR" evidence="2">
    <location>
        <begin position="1204"/>
        <end position="1238"/>
    </location>
</feature>
<feature type="repeat" description="PPR" evidence="2">
    <location>
        <begin position="1029"/>
        <end position="1063"/>
    </location>
</feature>
<name>A0AAN8T5A2_SOLBU</name>
<proteinExistence type="predicted"/>
<keyword evidence="5" id="KW-1185">Reference proteome</keyword>
<dbReference type="Pfam" id="PF13812">
    <property type="entry name" value="PPR_3"/>
    <property type="match status" value="1"/>
</dbReference>